<evidence type="ECO:0000256" key="1">
    <source>
        <dbReference type="SAM" id="MobiDB-lite"/>
    </source>
</evidence>
<evidence type="ECO:0000313" key="2">
    <source>
        <dbReference type="EMBL" id="KRX99700.1"/>
    </source>
</evidence>
<reference evidence="5 6" key="1">
    <citation type="submission" date="2015-01" db="EMBL/GenBank/DDBJ databases">
        <title>Evolution of Trichinella species and genotypes.</title>
        <authorList>
            <person name="Korhonen P.K."/>
            <person name="Edoardo P."/>
            <person name="Giuseppe L.R."/>
            <person name="Gasser R.B."/>
        </authorList>
    </citation>
    <scope>NUCLEOTIDE SEQUENCE [LARGE SCALE GENOMIC DNA]</scope>
    <source>
        <strain evidence="3">ISS13</strain>
        <strain evidence="2">ISS141</strain>
        <strain evidence="4">ISS588</strain>
    </source>
</reference>
<feature type="compositionally biased region" description="Low complexity" evidence="1">
    <location>
        <begin position="61"/>
        <end position="70"/>
    </location>
</feature>
<feature type="compositionally biased region" description="Polar residues" evidence="1">
    <location>
        <begin position="49"/>
        <end position="59"/>
    </location>
</feature>
<dbReference type="AlphaFoldDB" id="A0A0V1E4W0"/>
<sequence>MNKFEGRQMVPVSLSELAIVKGGFISLSWCRRFRGVASVNLGVVDFDTSPPTLSTIDPTQKNKNNKQNTF</sequence>
<evidence type="ECO:0000313" key="5">
    <source>
        <dbReference type="Proteomes" id="UP000054632"/>
    </source>
</evidence>
<feature type="region of interest" description="Disordered" evidence="1">
    <location>
        <begin position="48"/>
        <end position="70"/>
    </location>
</feature>
<dbReference type="EMBL" id="JYDU01000013">
    <property type="protein sequence ID" value="KRX99700.1"/>
    <property type="molecule type" value="Genomic_DNA"/>
</dbReference>
<dbReference type="EMBL" id="JYDS01000052">
    <property type="protein sequence ID" value="KRZ28904.1"/>
    <property type="molecule type" value="Genomic_DNA"/>
</dbReference>
<comment type="caution">
    <text evidence="3">The sequence shown here is derived from an EMBL/GenBank/DDBJ whole genome shotgun (WGS) entry which is preliminary data.</text>
</comment>
<name>A0A0V1E4W0_TRIPS</name>
<organism evidence="3 5">
    <name type="scientific">Trichinella pseudospiralis</name>
    <name type="common">Parasitic roundworm</name>
    <dbReference type="NCBI Taxonomy" id="6337"/>
    <lineage>
        <taxon>Eukaryota</taxon>
        <taxon>Metazoa</taxon>
        <taxon>Ecdysozoa</taxon>
        <taxon>Nematoda</taxon>
        <taxon>Enoplea</taxon>
        <taxon>Dorylaimia</taxon>
        <taxon>Trichinellida</taxon>
        <taxon>Trichinellidae</taxon>
        <taxon>Trichinella</taxon>
    </lineage>
</organism>
<dbReference type="Proteomes" id="UP000054632">
    <property type="component" value="Unassembled WGS sequence"/>
</dbReference>
<evidence type="ECO:0000313" key="4">
    <source>
        <dbReference type="EMBL" id="KRZ28904.1"/>
    </source>
</evidence>
<evidence type="ECO:0000313" key="3">
    <source>
        <dbReference type="EMBL" id="KRY68873.1"/>
    </source>
</evidence>
<protein>
    <submittedName>
        <fullName evidence="3">Uncharacterized protein</fullName>
    </submittedName>
</protein>
<accession>A0A0V1E4W0</accession>
<dbReference type="Proteomes" id="UP000054805">
    <property type="component" value="Unassembled WGS sequence"/>
</dbReference>
<dbReference type="EMBL" id="JYDR01000101">
    <property type="protein sequence ID" value="KRY68873.1"/>
    <property type="molecule type" value="Genomic_DNA"/>
</dbReference>
<keyword evidence="6" id="KW-1185">Reference proteome</keyword>
<evidence type="ECO:0000313" key="6">
    <source>
        <dbReference type="Proteomes" id="UP000054805"/>
    </source>
</evidence>
<proteinExistence type="predicted"/>
<gene>
    <name evidence="3" type="ORF">T4A_13469</name>
    <name evidence="4" type="ORF">T4B_15276</name>
    <name evidence="2" type="ORF">T4E_12009</name>
</gene>
<dbReference type="Proteomes" id="UP000054815">
    <property type="component" value="Unassembled WGS sequence"/>
</dbReference>